<protein>
    <recommendedName>
        <fullName evidence="16">Non-specific serine/threonine protein kinase</fullName>
    </recommendedName>
</protein>
<dbReference type="Gene3D" id="1.10.1070.11">
    <property type="entry name" value="Phosphatidylinositol 3-/4-kinase, catalytic domain"/>
    <property type="match status" value="1"/>
</dbReference>
<dbReference type="GO" id="GO:0000723">
    <property type="term" value="P:telomere maintenance"/>
    <property type="evidence" value="ECO:0007669"/>
    <property type="project" value="TreeGrafter"/>
</dbReference>
<feature type="region of interest" description="Disordered" evidence="11">
    <location>
        <begin position="3992"/>
        <end position="4039"/>
    </location>
</feature>
<dbReference type="InterPro" id="IPR012582">
    <property type="entry name" value="DNAPKcs_CC3"/>
</dbReference>
<dbReference type="Pfam" id="PF00454">
    <property type="entry name" value="PI3_PI4_kinase"/>
    <property type="match status" value="1"/>
</dbReference>
<dbReference type="InterPro" id="IPR046803">
    <property type="entry name" value="DNAPKcs_CC1-2"/>
</dbReference>
<keyword evidence="9" id="KW-0539">Nucleus</keyword>
<keyword evidence="3" id="KW-0723">Serine/threonine-protein kinase</keyword>
<feature type="region of interest" description="Disordered" evidence="11">
    <location>
        <begin position="1939"/>
        <end position="1970"/>
    </location>
</feature>
<dbReference type="PANTHER" id="PTHR11139:SF68">
    <property type="entry name" value="DNA-DEPENDENT PROTEIN KINASE CATALYTIC SUBUNIT"/>
    <property type="match status" value="1"/>
</dbReference>
<accession>A0A507DZQ2</accession>
<dbReference type="InterPro" id="IPR027534">
    <property type="entry name" value="Ribosomal_P1/P2"/>
</dbReference>
<keyword evidence="5" id="KW-0227">DNA damage</keyword>
<dbReference type="HAMAP" id="MF_01478">
    <property type="entry name" value="Ribosomal_L12_arch"/>
    <property type="match status" value="1"/>
</dbReference>
<dbReference type="STRING" id="109895.A0A507DZQ2"/>
<organism evidence="14 15">
    <name type="scientific">Powellomyces hirtus</name>
    <dbReference type="NCBI Taxonomy" id="109895"/>
    <lineage>
        <taxon>Eukaryota</taxon>
        <taxon>Fungi</taxon>
        <taxon>Fungi incertae sedis</taxon>
        <taxon>Chytridiomycota</taxon>
        <taxon>Chytridiomycota incertae sedis</taxon>
        <taxon>Chytridiomycetes</taxon>
        <taxon>Spizellomycetales</taxon>
        <taxon>Powellomycetaceae</taxon>
        <taxon>Powellomyces</taxon>
    </lineage>
</organism>
<dbReference type="CDD" id="cd05833">
    <property type="entry name" value="Ribosomal_P2"/>
    <property type="match status" value="1"/>
</dbReference>
<dbReference type="GO" id="GO:0006303">
    <property type="term" value="P:double-strand break repair via nonhomologous end joining"/>
    <property type="evidence" value="ECO:0007669"/>
    <property type="project" value="InterPro"/>
</dbReference>
<dbReference type="Gene3D" id="3.30.1010.10">
    <property type="entry name" value="Phosphatidylinositol 3-kinase Catalytic Subunit, Chain A, domain 4"/>
    <property type="match status" value="1"/>
</dbReference>
<evidence type="ECO:0000256" key="10">
    <source>
        <dbReference type="ARBA" id="ARBA00023274"/>
    </source>
</evidence>
<feature type="domain" description="PI3K/PI4K catalytic" evidence="12">
    <location>
        <begin position="3551"/>
        <end position="3875"/>
    </location>
</feature>
<reference evidence="14 15" key="1">
    <citation type="journal article" date="2019" name="Sci. Rep.">
        <title>Comparative genomics of chytrid fungi reveal insights into the obligate biotrophic and pathogenic lifestyle of Synchytrium endobioticum.</title>
        <authorList>
            <person name="van de Vossenberg B.T.L.H."/>
            <person name="Warris S."/>
            <person name="Nguyen H.D.T."/>
            <person name="van Gent-Pelzer M.P.E."/>
            <person name="Joly D.L."/>
            <person name="van de Geest H.C."/>
            <person name="Bonants P.J.M."/>
            <person name="Smith D.S."/>
            <person name="Levesque C.A."/>
            <person name="van der Lee T.A.J."/>
        </authorList>
    </citation>
    <scope>NUCLEOTIDE SEQUENCE [LARGE SCALE GENOMIC DNA]</scope>
    <source>
        <strain evidence="14 15">CBS 809.83</strain>
    </source>
</reference>
<evidence type="ECO:0000313" key="15">
    <source>
        <dbReference type="Proteomes" id="UP000318582"/>
    </source>
</evidence>
<keyword evidence="15" id="KW-1185">Reference proteome</keyword>
<dbReference type="SUPFAM" id="SSF56112">
    <property type="entry name" value="Protein kinase-like (PK-like)"/>
    <property type="match status" value="1"/>
</dbReference>
<evidence type="ECO:0008006" key="16">
    <source>
        <dbReference type="Google" id="ProtNLM"/>
    </source>
</evidence>
<feature type="compositionally biased region" description="Low complexity" evidence="11">
    <location>
        <begin position="1961"/>
        <end position="1970"/>
    </location>
</feature>
<dbReference type="InterPro" id="IPR038716">
    <property type="entry name" value="P1/P2_N_sf"/>
</dbReference>
<dbReference type="InterPro" id="IPR050517">
    <property type="entry name" value="DDR_Repair_Kinase"/>
</dbReference>
<dbReference type="Gene3D" id="1.10.10.1410">
    <property type="match status" value="1"/>
</dbReference>
<dbReference type="InterPro" id="IPR011009">
    <property type="entry name" value="Kinase-like_dom_sf"/>
</dbReference>
<comment type="similarity">
    <text evidence="2">Belongs to the eukaryotic ribosomal protein P1/P2 family.</text>
</comment>
<evidence type="ECO:0000256" key="5">
    <source>
        <dbReference type="ARBA" id="ARBA00022763"/>
    </source>
</evidence>
<name>A0A507DZQ2_9FUNG</name>
<dbReference type="PROSITE" id="PS51189">
    <property type="entry name" value="FAT"/>
    <property type="match status" value="1"/>
</dbReference>
<dbReference type="GO" id="GO:0005634">
    <property type="term" value="C:nucleus"/>
    <property type="evidence" value="ECO:0007669"/>
    <property type="project" value="UniProtKB-SubCell"/>
</dbReference>
<dbReference type="Pfam" id="PF20500">
    <property type="entry name" value="DNA-PKcs_N"/>
    <property type="match status" value="2"/>
</dbReference>
<dbReference type="PROSITE" id="PS50290">
    <property type="entry name" value="PI3_4_KINASE_3"/>
    <property type="match status" value="1"/>
</dbReference>
<evidence type="ECO:0000256" key="6">
    <source>
        <dbReference type="ARBA" id="ARBA00022777"/>
    </source>
</evidence>
<dbReference type="GO" id="GO:0004677">
    <property type="term" value="F:DNA-dependent protein kinase activity"/>
    <property type="evidence" value="ECO:0007669"/>
    <property type="project" value="InterPro"/>
</dbReference>
<dbReference type="GO" id="GO:0022625">
    <property type="term" value="C:cytosolic large ribosomal subunit"/>
    <property type="evidence" value="ECO:0007669"/>
    <property type="project" value="InterPro"/>
</dbReference>
<evidence type="ECO:0000256" key="7">
    <source>
        <dbReference type="ARBA" id="ARBA00022980"/>
    </source>
</evidence>
<dbReference type="EMBL" id="QEAQ01000063">
    <property type="protein sequence ID" value="TPX56882.1"/>
    <property type="molecule type" value="Genomic_DNA"/>
</dbReference>
<dbReference type="Proteomes" id="UP000318582">
    <property type="component" value="Unassembled WGS sequence"/>
</dbReference>
<evidence type="ECO:0000256" key="2">
    <source>
        <dbReference type="ARBA" id="ARBA00005436"/>
    </source>
</evidence>
<evidence type="ECO:0000256" key="3">
    <source>
        <dbReference type="ARBA" id="ARBA00022527"/>
    </source>
</evidence>
<keyword evidence="10" id="KW-0687">Ribonucleoprotein</keyword>
<dbReference type="InterPro" id="IPR037706">
    <property type="entry name" value="DNA-PK_dom"/>
</dbReference>
<dbReference type="GO" id="GO:0003735">
    <property type="term" value="F:structural constituent of ribosome"/>
    <property type="evidence" value="ECO:0007669"/>
    <property type="project" value="InterPro"/>
</dbReference>
<gene>
    <name evidence="14" type="ORF">PhCBS80983_g04221</name>
</gene>
<feature type="domain" description="FAT" evidence="13">
    <location>
        <begin position="2745"/>
        <end position="3363"/>
    </location>
</feature>
<dbReference type="FunFam" id="1.10.10.1410:FF:000002">
    <property type="entry name" value="60S acidic ribosomal protein P2"/>
    <property type="match status" value="1"/>
</dbReference>
<evidence type="ECO:0000256" key="8">
    <source>
        <dbReference type="ARBA" id="ARBA00023204"/>
    </source>
</evidence>
<dbReference type="SMART" id="SM00146">
    <property type="entry name" value="PI3Kc"/>
    <property type="match status" value="1"/>
</dbReference>
<keyword evidence="7" id="KW-0689">Ribosomal protein</keyword>
<evidence type="ECO:0000259" key="12">
    <source>
        <dbReference type="PROSITE" id="PS50290"/>
    </source>
</evidence>
<dbReference type="Pfam" id="PF20502">
    <property type="entry name" value="DNAPKcs_CC1-2"/>
    <property type="match status" value="2"/>
</dbReference>
<dbReference type="PANTHER" id="PTHR11139">
    <property type="entry name" value="ATAXIA TELANGIECTASIA MUTATED ATM -RELATED"/>
    <property type="match status" value="1"/>
</dbReference>
<dbReference type="InterPro" id="IPR011989">
    <property type="entry name" value="ARM-like"/>
</dbReference>
<dbReference type="InterPro" id="IPR014009">
    <property type="entry name" value="PIK_FAT"/>
</dbReference>
<dbReference type="InterPro" id="IPR045581">
    <property type="entry name" value="DNAPKcs_CC5"/>
</dbReference>
<dbReference type="Pfam" id="PF19704">
    <property type="entry name" value="DNAPKcs_CC5"/>
    <property type="match status" value="2"/>
</dbReference>
<evidence type="ECO:0000256" key="9">
    <source>
        <dbReference type="ARBA" id="ARBA00023242"/>
    </source>
</evidence>
<dbReference type="CDD" id="cd05172">
    <property type="entry name" value="PIKKc_DNA-PK"/>
    <property type="match status" value="1"/>
</dbReference>
<dbReference type="Pfam" id="PF00428">
    <property type="entry name" value="Ribosomal_60s"/>
    <property type="match status" value="1"/>
</dbReference>
<keyword evidence="4" id="KW-0808">Transferase</keyword>
<evidence type="ECO:0000256" key="1">
    <source>
        <dbReference type="ARBA" id="ARBA00004123"/>
    </source>
</evidence>
<dbReference type="InterPro" id="IPR016024">
    <property type="entry name" value="ARM-type_fold"/>
</dbReference>
<comment type="subcellular location">
    <subcellularLocation>
        <location evidence="1">Nucleus</location>
    </subcellularLocation>
</comment>
<feature type="compositionally biased region" description="Low complexity" evidence="11">
    <location>
        <begin position="2588"/>
        <end position="2605"/>
    </location>
</feature>
<dbReference type="SMART" id="SM01344">
    <property type="entry name" value="NUC194"/>
    <property type="match status" value="1"/>
</dbReference>
<feature type="compositionally biased region" description="Basic and acidic residues" evidence="11">
    <location>
        <begin position="4015"/>
        <end position="4025"/>
    </location>
</feature>
<evidence type="ECO:0000259" key="13">
    <source>
        <dbReference type="PROSITE" id="PS51189"/>
    </source>
</evidence>
<proteinExistence type="inferred from homology"/>
<sequence>MSHQPLERLRTVLDCLHDSLAKASTLTTTKALAEDVQAAVADLRRRDTALATALLFDSEIGLLRFIRVTRGAKEQDDAKAILCLVLAQFMLENPGAVWGYTRDIQSMCQSLFDSAKSSKCKEASFAPLAVLLDPRTDATDQAQLDVGPMFTFYFQTYVKTQSKLTASVKGAILKLLSSICRFHWKTVNDSSNRYPLELHRMLLHGMDTLWGKDANFVLGEGALKGMNELMFCPVSLDIKAIFKHIKNILTMLNPKTNLTLTRYGVPAAALQLVTDHCDKFSDWIMISPEMCEDLYADLRGACTTRNNDLAKLGYRAMDSFLMTVARALTNADDVEKATKQFWWFINHVNALMNQDKGSYKDVSFAVRAYGFLAEPCRKLAAKDQLTYMVSELIKKSSFLLVADVQNRDESVYVPSFFQAYGYIAAQLDVIGSEFTTAIVELAKSMLLRYPSMSSAYQGLSAAGFKILLRTLHRTGPAAKAIWSSIAYEAVLLTSTCPGSDDINAPGQFAFEDYMNFWKQLFRPTQDSCDADLDDMLYDETMRAALQLPPNLDLTMKELTPDEPSLRDEETVTVANPVDLAVLATFTKFMERFLSDVHTKRFGHWIYIMGDKWINMSLRHPFISNFLNLFSVVLKLSDSLGFFTDVLRHETRGNRETVEEELLPNATSAQKSAYMLFTSYLKGLAVRSQALKDEMLAGCLRLLLACPAELVCVRYLIDPLCTAIKLGLSFPPLADTAIEALERWVTEFPATLLRPAYKQVLPLLFDYLTLDVESLQPGPSARSKLSMRKSGARFHMKGLAETRSRMAVVASMDEDNSTQLTTVRNRIVILLGKIGGDNRLLLDAQREDDKQIIAWDTEKRLSFDIPFKEINCEIYLDDILPRIVDLAESSPDRKTKVAATELLHACVILMVGRSAKTLANAGQTTEVRKSPFHKLYSKVFPALLRLGIDLDRVTQELFRPLVFQIIHWLTKNSRAENPETMAMLNACLDAISGTNGALRDFAGDCIREFVIWSIKHSSVKEQERNPVNVKSLVKRLYRLLLHTSVDKRLGGAVAFNKIYRVLREESSLIDHFSFEIMYHLLMCLRLAETDNAAYGTQRETAAAITHFTKIVKTKADVFRKVSKLRRHFPGLKTVTLEGLVEWVFGEIGRPEVGYAQHMMGMFMELAPLVSTPKQWIETRMKEDPGFIRKILEKNVRTIPRNTDFHHKRMRHWTSHFIICLNGYTFLLDAHILNSSTILSHDSALPPAISFFVEAHATNNSETAAIEDVNEQLRANQQRSFAIVKTLGFLESLFQRNPAFANDTELWSPKVFSLVATCVFKPATLGFAAESEDIKRHLPARMESLLKLMDKHLADKWKKLFIRCLSDLYFTEDTDVMKVDWKNPQQRTALTQSVMGLRQVQNAGVLTHLCTERGVDVPAGVYDIVVVLSKERDPMTDVVVGQMLTICLKDPGTRERCMLELMGMGSKDKYEDAKSFYQHYSSYINTFLAENFAIGAELLSRCVFNPMSNVILQSLLEFMIVNRTVNQQLAKTFMAEFVKSHELVRKIGESFDPTDLLQLWKRILRVDPKLLTHQKGNVGFVKAFCEIYISFLNPGHPLATLNEVLSIVASFTMEPTNREKIEHKLNEVIVNQFPLSPKDLDATSAQYAEYETAMQHLLKALETSDSVTMVKCLIPHVCRATDHPFADPLKRSIQVAAKAATAADMDRLMKVLLSYYRDPRLPTEIRRNVVGKTLLPLLSVAPKQVVRDAFKDQIKLLMATVADGTTPTTPNRVKDQLLDKTAAFELLDMCYTYLDTGEVHSTHGAVVTAFCNGTPKTGKELSMELIKLANSVKNEIVSDDNGDMERVRRACQQAAFNALASVILATQNEKLPLFCTTFLFKENPAKRELHWGNVVDTKGDVVGLGGGETSADWSEMEFRRERGRYLSTQYLAESSLSQTTTMSLAEAPSLPSERLSLQNPNGNSNEDISQQQSSIEHHHQTFLFHQNPCMSKIVTVVRKLHQSVSDPAADIKLPPWMQELINKISEPTTPLNIRLFIACTVLNAPMVFQPHVLAWWNPLVRVITEYLNKVQTIDAFVQRLCAQILQWAGYGEVDEEKQKLAFKPKEETESQSVVFLMIQALLQYATTPTSMADIKRNLNLLGAFVETWPKLAVPPTNDIYRFITSHEKKDILSGVYVTALFVGNGMSPFHTIGLGAGMFTEAMFWNAFLKLIEHNRKEVYSSAAETFGRWMKLAATLNPDMAAELLEELRKKLTALNGVHGSPADQDRFVQTLASLSFAYGDIVTHFSRNLLFILPRLFGKIRARCLYALSSCAPDIPDLFNDLRAKGLLDLIQHRDEECQKLILVIMYNISPRLTSDQIAFFLPATVASFTGSASDQIRRAFYSLLQRLYDQIETTDALNSDVRAALLGGLGDANDEIRDGVVAYLNRNQQLGSTDVFDKMKTLLGFYQPEIETSYLNFTTSFMLNAAKESPQYSTNLFDSGLPDATFVEATIDTSWTGVGSMQHLFAATQSATVSSSLGLQQTQQQLQQQRAQNVRATQAMQWSLTQDLNPIQARDIFSVSESEVTGAFTATQNEERAALLHGGIAGRRPSIRAAATSSPSSSQSDDPRRHFANQAERQRRNKMRAEMVQKAARAHTITLTRKYRAGELPDIEIKKKEIIDPLQILASRDPDIAQQLLSALITSMYNRVDNYSAMNEEQAVTFKTTVETSLQKILGTSVDFSPSVIAATLRAMYQTSAEGCSPQLISRASERSSNSQMGILLLEKCVDEPRAPAAKRVRTGRGPGTNPSTETWLHLSRLYKSVKNMDVYRAVIEHHISSIPSLEDALTAESSKQYELALIKYRESMEITDMKDIERDICHEGFGECLENLGLWDDLLFCVLQDIESDTEKLWDENFEDPYMKRFFRAHLRLWEGYTDSGIFQKWTSGNPLATFVQGAMKDPRKRHALETRYLKDLSLLNLALGDLDRSQHYSQRAIEDFLSSFGGIHPLAYEARLSKLSALQLLIEIRSFADLSKLKDGPALSHDAVTFVCDWKHRRPSLTLDSITTWEDLLLGRKLMTDRVMEQSMDDSLKDKFKLGLQQSHQLIVKAARKQHNFTVAGRYTASGTEFDPLLSYSSLKLLFTGLPYLDGQNKARYVGTMMANFAYWQAQIKTLDATQQAKYLDLEGRLLDYAWQLCLEESDFAGLLLDNKHVKKAIKKAAAQAVTDAPSFIAFGTNRAFHLFCSAVSLSPHNKRRLHLVAHCDTVLRRLEENADELVDANIDSAQYARTMIINVFEAMKDGFSPAIEIFPRLLQLLELHPSTADDFAVLSQDVQSWTFLRWLSQITALLDKPSGTALFSIVSRVAMDYPAALYFPLSISSEQYSFDSDKQSQKNKKCVEDITKLAGGGSASLLDKFKLELKRLTEPVHVFKDWLERTDALLRVEPRSPEAIVGTFEEMSIYCLSSDPSMGEVGRGFAARHAVKIHKLTGRDGLKLTTMTMKDWRAVQSYYVKEMDKKELLPSGGMVALKRYSPWLAGFTARDFEEEIEMPGQYPGFHKPRPDEHIKISSFHSEVLVMGSIRRPKRLIIIGSDEKEYPWLIKGGEDLRLDQRVQEMFSIMNSIMAQDGKCADLALRTYKVIPMSTTLGILEWVENTKPLREVLMSNPGCQEEYDRADKKHDAFVNTFAKGAAHLGDLYGNMFKQASRSKVTEHMNSMVSAEPYLKRWMHKLAASPEAFLAIRATFAKSLATISICSYLLGIGDRHLENFLIDMESGQIIGIDFGHAFGSATTILPIPELVPFRLTRQMELALKPLGVSVLLENTMINVLSCMRDKKAVLMNVLNIFIKEPLAEWRKFAIKQAQKQGRSGSELLQSTEASVHAPQWYSQQKLDIARRKLDGDNPCHITAQELDWGHGMATWFRPAREVLLATGTDSRRAQIGARCGSTSITMKLLAAYMLATLGGNTTPSAADVKKILSAVGIEAESDRLTKLISELEGKDINELIAEGSKKLSSLPAGGSAAPAAGGAAGGAAAEKPKEEVKEAEKEESDDDMGFGLFD</sequence>
<keyword evidence="8" id="KW-0234">DNA repair</keyword>
<dbReference type="InterPro" id="IPR044076">
    <property type="entry name" value="Ribosomal_P2"/>
</dbReference>
<dbReference type="InterPro" id="IPR046804">
    <property type="entry name" value="DNA-PKcs_N"/>
</dbReference>
<dbReference type="SUPFAM" id="SSF48371">
    <property type="entry name" value="ARM repeat"/>
    <property type="match status" value="3"/>
</dbReference>
<dbReference type="InterPro" id="IPR000403">
    <property type="entry name" value="PI3/4_kinase_cat_dom"/>
</dbReference>
<evidence type="ECO:0000313" key="14">
    <source>
        <dbReference type="EMBL" id="TPX56882.1"/>
    </source>
</evidence>
<dbReference type="GO" id="GO:0002182">
    <property type="term" value="P:cytoplasmic translational elongation"/>
    <property type="evidence" value="ECO:0007669"/>
    <property type="project" value="InterPro"/>
</dbReference>
<dbReference type="PROSITE" id="PS00916">
    <property type="entry name" value="PI3_4_KINASE_2"/>
    <property type="match status" value="1"/>
</dbReference>
<comment type="caution">
    <text evidence="14">The sequence shown here is derived from an EMBL/GenBank/DDBJ whole genome shotgun (WGS) entry which is preliminary data.</text>
</comment>
<feature type="compositionally biased region" description="Low complexity" evidence="11">
    <location>
        <begin position="3996"/>
        <end position="4014"/>
    </location>
</feature>
<feature type="region of interest" description="Disordered" evidence="11">
    <location>
        <begin position="2584"/>
        <end position="2620"/>
    </location>
</feature>
<evidence type="ECO:0000256" key="4">
    <source>
        <dbReference type="ARBA" id="ARBA00022679"/>
    </source>
</evidence>
<evidence type="ECO:0000256" key="11">
    <source>
        <dbReference type="SAM" id="MobiDB-lite"/>
    </source>
</evidence>
<dbReference type="Gene3D" id="1.25.10.10">
    <property type="entry name" value="Leucine-rich Repeat Variant"/>
    <property type="match status" value="1"/>
</dbReference>
<dbReference type="InterPro" id="IPR036940">
    <property type="entry name" value="PI3/4_kinase_cat_sf"/>
</dbReference>
<keyword evidence="6" id="KW-0418">Kinase</keyword>
<dbReference type="InterPro" id="IPR018936">
    <property type="entry name" value="PI3/4_kinase_CS"/>
</dbReference>
<dbReference type="Pfam" id="PF08163">
    <property type="entry name" value="DNAPKcs_CC3"/>
    <property type="match status" value="2"/>
</dbReference>